<sequence length="115" mass="12600">MEGEAPFRRGGPRSRSGEGKNEEGEESAKTEVGAALEGAPESSEAPNLALSNKPLVSQAEQNLLKMMKQMNPFMGHLTQAVFPRDNSSPPAFKNPSMKAHNYFDGTQVHKLREFI</sequence>
<name>A0A9Q3P7S0_9BASI</name>
<dbReference type="EMBL" id="AVOT02057240">
    <property type="protein sequence ID" value="MBW0551390.1"/>
    <property type="molecule type" value="Genomic_DNA"/>
</dbReference>
<feature type="compositionally biased region" description="Basic and acidic residues" evidence="1">
    <location>
        <begin position="15"/>
        <end position="29"/>
    </location>
</feature>
<comment type="caution">
    <text evidence="2">The sequence shown here is derived from an EMBL/GenBank/DDBJ whole genome shotgun (WGS) entry which is preliminary data.</text>
</comment>
<gene>
    <name evidence="2" type="ORF">O181_091105</name>
</gene>
<dbReference type="AlphaFoldDB" id="A0A9Q3P7S0"/>
<protein>
    <submittedName>
        <fullName evidence="2">Uncharacterized protein</fullName>
    </submittedName>
</protein>
<evidence type="ECO:0000313" key="3">
    <source>
        <dbReference type="Proteomes" id="UP000765509"/>
    </source>
</evidence>
<proteinExistence type="predicted"/>
<accession>A0A9Q3P7S0</accession>
<dbReference type="Proteomes" id="UP000765509">
    <property type="component" value="Unassembled WGS sequence"/>
</dbReference>
<reference evidence="2" key="1">
    <citation type="submission" date="2021-03" db="EMBL/GenBank/DDBJ databases">
        <title>Draft genome sequence of rust myrtle Austropuccinia psidii MF-1, a brazilian biotype.</title>
        <authorList>
            <person name="Quecine M.C."/>
            <person name="Pachon D.M.R."/>
            <person name="Bonatelli M.L."/>
            <person name="Correr F.H."/>
            <person name="Franceschini L.M."/>
            <person name="Leite T.F."/>
            <person name="Margarido G.R.A."/>
            <person name="Almeida C.A."/>
            <person name="Ferrarezi J.A."/>
            <person name="Labate C.A."/>
        </authorList>
    </citation>
    <scope>NUCLEOTIDE SEQUENCE</scope>
    <source>
        <strain evidence="2">MF-1</strain>
    </source>
</reference>
<evidence type="ECO:0000256" key="1">
    <source>
        <dbReference type="SAM" id="MobiDB-lite"/>
    </source>
</evidence>
<keyword evidence="3" id="KW-1185">Reference proteome</keyword>
<evidence type="ECO:0000313" key="2">
    <source>
        <dbReference type="EMBL" id="MBW0551390.1"/>
    </source>
</evidence>
<organism evidence="2 3">
    <name type="scientific">Austropuccinia psidii MF-1</name>
    <dbReference type="NCBI Taxonomy" id="1389203"/>
    <lineage>
        <taxon>Eukaryota</taxon>
        <taxon>Fungi</taxon>
        <taxon>Dikarya</taxon>
        <taxon>Basidiomycota</taxon>
        <taxon>Pucciniomycotina</taxon>
        <taxon>Pucciniomycetes</taxon>
        <taxon>Pucciniales</taxon>
        <taxon>Sphaerophragmiaceae</taxon>
        <taxon>Austropuccinia</taxon>
    </lineage>
</organism>
<feature type="region of interest" description="Disordered" evidence="1">
    <location>
        <begin position="1"/>
        <end position="53"/>
    </location>
</feature>